<feature type="region of interest" description="Disordered" evidence="1">
    <location>
        <begin position="40"/>
        <end position="69"/>
    </location>
</feature>
<dbReference type="OrthoDB" id="10003108at2759"/>
<evidence type="ECO:0000313" key="2">
    <source>
        <dbReference type="EMBL" id="CAF0883855.1"/>
    </source>
</evidence>
<dbReference type="Proteomes" id="UP000663832">
    <property type="component" value="Unassembled WGS sequence"/>
</dbReference>
<gene>
    <name evidence="2" type="ORF">BJG266_LOCUS9575</name>
    <name evidence="3" type="ORF">QVE165_LOCUS17114</name>
</gene>
<dbReference type="AlphaFoldDB" id="A0A813YGA7"/>
<feature type="compositionally biased region" description="Polar residues" evidence="1">
    <location>
        <begin position="1"/>
        <end position="17"/>
    </location>
</feature>
<accession>A0A813YGA7</accession>
<comment type="caution">
    <text evidence="2">The sequence shown here is derived from an EMBL/GenBank/DDBJ whole genome shotgun (WGS) entry which is preliminary data.</text>
</comment>
<dbReference type="EMBL" id="CAJNOM010000098">
    <property type="protein sequence ID" value="CAF1041848.1"/>
    <property type="molecule type" value="Genomic_DNA"/>
</dbReference>
<feature type="compositionally biased region" description="Basic and acidic residues" evidence="1">
    <location>
        <begin position="44"/>
        <end position="61"/>
    </location>
</feature>
<feature type="region of interest" description="Disordered" evidence="1">
    <location>
        <begin position="1"/>
        <end position="28"/>
    </location>
</feature>
<protein>
    <submittedName>
        <fullName evidence="2">Uncharacterized protein</fullName>
    </submittedName>
</protein>
<proteinExistence type="predicted"/>
<name>A0A813YGA7_9BILA</name>
<evidence type="ECO:0000313" key="5">
    <source>
        <dbReference type="Proteomes" id="UP000663877"/>
    </source>
</evidence>
<organism evidence="2 5">
    <name type="scientific">Adineta steineri</name>
    <dbReference type="NCBI Taxonomy" id="433720"/>
    <lineage>
        <taxon>Eukaryota</taxon>
        <taxon>Metazoa</taxon>
        <taxon>Spiralia</taxon>
        <taxon>Gnathifera</taxon>
        <taxon>Rotifera</taxon>
        <taxon>Eurotatoria</taxon>
        <taxon>Bdelloidea</taxon>
        <taxon>Adinetida</taxon>
        <taxon>Adinetidae</taxon>
        <taxon>Adineta</taxon>
    </lineage>
</organism>
<evidence type="ECO:0000256" key="1">
    <source>
        <dbReference type="SAM" id="MobiDB-lite"/>
    </source>
</evidence>
<reference evidence="2" key="1">
    <citation type="submission" date="2021-02" db="EMBL/GenBank/DDBJ databases">
        <authorList>
            <person name="Nowell W R."/>
        </authorList>
    </citation>
    <scope>NUCLEOTIDE SEQUENCE</scope>
</reference>
<evidence type="ECO:0000313" key="3">
    <source>
        <dbReference type="EMBL" id="CAF1041848.1"/>
    </source>
</evidence>
<evidence type="ECO:0000313" key="4">
    <source>
        <dbReference type="Proteomes" id="UP000663832"/>
    </source>
</evidence>
<dbReference type="EMBL" id="CAJNOI010000031">
    <property type="protein sequence ID" value="CAF0883855.1"/>
    <property type="molecule type" value="Genomic_DNA"/>
</dbReference>
<keyword evidence="4" id="KW-1185">Reference proteome</keyword>
<sequence>MGPIENNQEVYRSNHTMNDMPIKNEEEDLEQDDCFVKFGLTSSSEEKNERINKKNQKEKTQIETNEDQPAHLADEIDAITALIIYNTYSKKHEFTFSAQHRAKIATPSKIIRDDIDRFDAIYSCLIDQSASTRNNSVKKTNLLSNHLCRRFFSLSEDIPTLKKFQQNEQIRIYEEKKANFNRVPFIPNILSYQRTCPQYNLDDMKWIRDHLC</sequence>
<dbReference type="Proteomes" id="UP000663877">
    <property type="component" value="Unassembled WGS sequence"/>
</dbReference>